<dbReference type="RefSeq" id="WP_373997384.1">
    <property type="nucleotide sequence ID" value="NZ_CP169067.1"/>
</dbReference>
<organism evidence="1 2">
    <name type="scientific">Brevundimonas intermedia</name>
    <dbReference type="NCBI Taxonomy" id="74315"/>
    <lineage>
        <taxon>Bacteria</taxon>
        <taxon>Pseudomonadati</taxon>
        <taxon>Pseudomonadota</taxon>
        <taxon>Alphaproteobacteria</taxon>
        <taxon>Caulobacterales</taxon>
        <taxon>Caulobacteraceae</taxon>
        <taxon>Brevundimonas</taxon>
    </lineage>
</organism>
<dbReference type="EMBL" id="BSFD01000004">
    <property type="protein sequence ID" value="GLK48825.1"/>
    <property type="molecule type" value="Genomic_DNA"/>
</dbReference>
<dbReference type="Proteomes" id="UP001143509">
    <property type="component" value="Unassembled WGS sequence"/>
</dbReference>
<evidence type="ECO:0000313" key="1">
    <source>
        <dbReference type="EMBL" id="GLK48825.1"/>
    </source>
</evidence>
<gene>
    <name evidence="1" type="ORF">GCM10017620_17980</name>
</gene>
<evidence type="ECO:0000313" key="2">
    <source>
        <dbReference type="Proteomes" id="UP001143509"/>
    </source>
</evidence>
<protein>
    <submittedName>
        <fullName evidence="1">Uncharacterized protein</fullName>
    </submittedName>
</protein>
<comment type="caution">
    <text evidence="1">The sequence shown here is derived from an EMBL/GenBank/DDBJ whole genome shotgun (WGS) entry which is preliminary data.</text>
</comment>
<name>A0ABQ5T9M5_9CAUL</name>
<proteinExistence type="predicted"/>
<reference evidence="1" key="2">
    <citation type="submission" date="2023-01" db="EMBL/GenBank/DDBJ databases">
        <authorList>
            <person name="Sun Q."/>
            <person name="Evtushenko L."/>
        </authorList>
    </citation>
    <scope>NUCLEOTIDE SEQUENCE</scope>
    <source>
        <strain evidence="1">VKM B-1499</strain>
    </source>
</reference>
<accession>A0ABQ5T9M5</accession>
<keyword evidence="2" id="KW-1185">Reference proteome</keyword>
<reference evidence="1" key="1">
    <citation type="journal article" date="2014" name="Int. J. Syst. Evol. Microbiol.">
        <title>Complete genome of a new Firmicutes species belonging to the dominant human colonic microbiota ('Ruminococcus bicirculans') reveals two chromosomes and a selective capacity to utilize plant glucans.</title>
        <authorList>
            <consortium name="NISC Comparative Sequencing Program"/>
            <person name="Wegmann U."/>
            <person name="Louis P."/>
            <person name="Goesmann A."/>
            <person name="Henrissat B."/>
            <person name="Duncan S.H."/>
            <person name="Flint H.J."/>
        </authorList>
    </citation>
    <scope>NUCLEOTIDE SEQUENCE</scope>
    <source>
        <strain evidence="1">VKM B-1499</strain>
    </source>
</reference>
<sequence>MKPVQPTPSGFRLINVGLDQFGIKNLWDVIGVAYGRVTDWRLEIKLEHLSGMTAAVIFDQAASFRVQDERDMLGYWAARDREGVAVGDLYQVETSLYLTEFATSISGYTEDLAHYLVCGRDACVEVLSSQMPRLRNA</sequence>